<proteinExistence type="predicted"/>
<feature type="compositionally biased region" description="Basic and acidic residues" evidence="1">
    <location>
        <begin position="370"/>
        <end position="379"/>
    </location>
</feature>
<feature type="compositionally biased region" description="Low complexity" evidence="1">
    <location>
        <begin position="168"/>
        <end position="191"/>
    </location>
</feature>
<keyword evidence="2" id="KW-1133">Transmembrane helix</keyword>
<reference evidence="3" key="1">
    <citation type="submission" date="2023-06" db="EMBL/GenBank/DDBJ databases">
        <title>WGS-Sequencing of Streptomyces ficellus isolate 21 collected from sand in Gara Djebilet Iron Mine in Algeria.</title>
        <authorList>
            <person name="Zegers G.P."/>
            <person name="Gomez A."/>
            <person name="Gueddou A."/>
            <person name="Zahara A.F."/>
            <person name="Worth M."/>
            <person name="Sevigny J.L."/>
            <person name="Tisa L."/>
        </authorList>
    </citation>
    <scope>NUCLEOTIDE SEQUENCE</scope>
    <source>
        <strain evidence="3">AS11</strain>
    </source>
</reference>
<feature type="compositionally biased region" description="Basic and acidic residues" evidence="1">
    <location>
        <begin position="232"/>
        <end position="242"/>
    </location>
</feature>
<feature type="region of interest" description="Disordered" evidence="1">
    <location>
        <begin position="87"/>
        <end position="253"/>
    </location>
</feature>
<accession>A0ABT7Z1Y8</accession>
<feature type="compositionally biased region" description="Low complexity" evidence="1">
    <location>
        <begin position="405"/>
        <end position="424"/>
    </location>
</feature>
<feature type="compositionally biased region" description="Polar residues" evidence="1">
    <location>
        <begin position="283"/>
        <end position="292"/>
    </location>
</feature>
<protein>
    <submittedName>
        <fullName evidence="3">Uncharacterized protein</fullName>
    </submittedName>
</protein>
<feature type="transmembrane region" description="Helical" evidence="2">
    <location>
        <begin position="67"/>
        <end position="88"/>
    </location>
</feature>
<feature type="transmembrane region" description="Helical" evidence="2">
    <location>
        <begin position="321"/>
        <end position="341"/>
    </location>
</feature>
<feature type="region of interest" description="Disordered" evidence="1">
    <location>
        <begin position="370"/>
        <end position="425"/>
    </location>
</feature>
<feature type="compositionally biased region" description="Pro residues" evidence="1">
    <location>
        <begin position="13"/>
        <end position="26"/>
    </location>
</feature>
<feature type="region of interest" description="Disordered" evidence="1">
    <location>
        <begin position="276"/>
        <end position="303"/>
    </location>
</feature>
<dbReference type="EMBL" id="JAUEPL010000005">
    <property type="protein sequence ID" value="MDN3293509.1"/>
    <property type="molecule type" value="Genomic_DNA"/>
</dbReference>
<evidence type="ECO:0000313" key="4">
    <source>
        <dbReference type="Proteomes" id="UP001174050"/>
    </source>
</evidence>
<keyword evidence="2" id="KW-0472">Membrane</keyword>
<gene>
    <name evidence="3" type="ORF">QWM81_05530</name>
</gene>
<sequence>MTDTTLTPVAGPEAPPDTTAPPPQPEPTAAAPAPVEVEHTPGGWPVVPLAVTGTNTTASLLATASLVGGPVALALAATGAVVLGTAAATRKSRQQTKRGSATGRSTRSSTLQGASARAGMRRGLSRAVPSQSRNGNAGATKAAGRSRGNVGSVSGGRGTSGRRFATPSSLGKPSSSRGGRSGLARAAGLSSTAPGKARGGRVGQIKALRDAARSTAPSRAAQRAQTTAARRQIADARRDAKQQARTTGAAKKGMVGRAVAAGLNKAGAMRRAAVDRARKTRDQQTGGTVAQQRSAVRKAPARKRARKALWRSAARFQGRRLLAALLAGALGLVGLITTPLGRKLRWAWLQNPGRRLYARLMKAARDQRTARDQAIRDAQQDEEAAADAEAEDDGTEHIGDTVERPAGLLPAAPTTPTPASEGESVSGFRFEDYAAEMEAAASNYDPDGCMEILSMVEGLPAALTSVANVMKILAERSDSEFPLEKEVAGSFNDAFGAVMAAVAVAEDMGPLFRNVHAQDIARHEDPRNGHQAEKGWNV</sequence>
<feature type="compositionally biased region" description="Polar residues" evidence="1">
    <location>
        <begin position="128"/>
        <end position="137"/>
    </location>
</feature>
<dbReference type="Proteomes" id="UP001174050">
    <property type="component" value="Unassembled WGS sequence"/>
</dbReference>
<name>A0ABT7Z1Y8_9ACTN</name>
<feature type="compositionally biased region" description="Low complexity" evidence="1">
    <location>
        <begin position="213"/>
        <end position="231"/>
    </location>
</feature>
<evidence type="ECO:0000313" key="3">
    <source>
        <dbReference type="EMBL" id="MDN3293509.1"/>
    </source>
</evidence>
<dbReference type="RefSeq" id="WP_290110380.1">
    <property type="nucleotide sequence ID" value="NZ_JAUEPL010000005.1"/>
</dbReference>
<feature type="region of interest" description="Disordered" evidence="1">
    <location>
        <begin position="1"/>
        <end position="41"/>
    </location>
</feature>
<keyword evidence="4" id="KW-1185">Reference proteome</keyword>
<evidence type="ECO:0000256" key="2">
    <source>
        <dbReference type="SAM" id="Phobius"/>
    </source>
</evidence>
<comment type="caution">
    <text evidence="3">The sequence shown here is derived from an EMBL/GenBank/DDBJ whole genome shotgun (WGS) entry which is preliminary data.</text>
</comment>
<evidence type="ECO:0000256" key="1">
    <source>
        <dbReference type="SAM" id="MobiDB-lite"/>
    </source>
</evidence>
<feature type="compositionally biased region" description="Low complexity" evidence="1">
    <location>
        <begin position="97"/>
        <end position="110"/>
    </location>
</feature>
<keyword evidence="2" id="KW-0812">Transmembrane</keyword>
<feature type="compositionally biased region" description="Acidic residues" evidence="1">
    <location>
        <begin position="380"/>
        <end position="394"/>
    </location>
</feature>
<organism evidence="3 4">
    <name type="scientific">Streptomyces ficellus</name>
    <dbReference type="NCBI Taxonomy" id="1977088"/>
    <lineage>
        <taxon>Bacteria</taxon>
        <taxon>Bacillati</taxon>
        <taxon>Actinomycetota</taxon>
        <taxon>Actinomycetes</taxon>
        <taxon>Kitasatosporales</taxon>
        <taxon>Streptomycetaceae</taxon>
        <taxon>Streptomyces</taxon>
    </lineage>
</organism>